<evidence type="ECO:0000313" key="6">
    <source>
        <dbReference type="EMBL" id="EEG24377.1"/>
    </source>
</evidence>
<evidence type="ECO:0000256" key="1">
    <source>
        <dbReference type="ARBA" id="ARBA00022491"/>
    </source>
</evidence>
<dbReference type="eggNOG" id="COG1349">
    <property type="taxonomic scope" value="Bacteria"/>
</dbReference>
<dbReference type="InterPro" id="IPR018356">
    <property type="entry name" value="Tscrpt_reg_HTH_DeoR_CS"/>
</dbReference>
<dbReference type="PRINTS" id="PR00037">
    <property type="entry name" value="HTHLACR"/>
</dbReference>
<dbReference type="Pfam" id="PF00455">
    <property type="entry name" value="DeoRC"/>
    <property type="match status" value="1"/>
</dbReference>
<dbReference type="InterPro" id="IPR050313">
    <property type="entry name" value="Carb_Metab_HTH_regulators"/>
</dbReference>
<dbReference type="PROSITE" id="PS51000">
    <property type="entry name" value="HTH_DEOR_2"/>
    <property type="match status" value="1"/>
</dbReference>
<dbReference type="PANTHER" id="PTHR30363:SF4">
    <property type="entry name" value="GLYCEROL-3-PHOSPHATE REGULON REPRESSOR"/>
    <property type="match status" value="1"/>
</dbReference>
<keyword evidence="2" id="KW-0805">Transcription regulation</keyword>
<organism evidence="6 7">
    <name type="scientific">Eikenella corrodens ATCC 23834</name>
    <dbReference type="NCBI Taxonomy" id="546274"/>
    <lineage>
        <taxon>Bacteria</taxon>
        <taxon>Pseudomonadati</taxon>
        <taxon>Pseudomonadota</taxon>
        <taxon>Betaproteobacteria</taxon>
        <taxon>Neisseriales</taxon>
        <taxon>Neisseriaceae</taxon>
        <taxon>Eikenella</taxon>
    </lineage>
</organism>
<evidence type="ECO:0000256" key="2">
    <source>
        <dbReference type="ARBA" id="ARBA00023015"/>
    </source>
</evidence>
<keyword evidence="3" id="KW-0238">DNA-binding</keyword>
<protein>
    <submittedName>
        <fullName evidence="6">Transcriptional regulator, DeoR family</fullName>
    </submittedName>
</protein>
<dbReference type="InterPro" id="IPR036390">
    <property type="entry name" value="WH_DNA-bd_sf"/>
</dbReference>
<keyword evidence="1" id="KW-0678">Repressor</keyword>
<keyword evidence="4" id="KW-0804">Transcription</keyword>
<dbReference type="InterPro" id="IPR014036">
    <property type="entry name" value="DeoR-like_C"/>
</dbReference>
<evidence type="ECO:0000256" key="3">
    <source>
        <dbReference type="ARBA" id="ARBA00023125"/>
    </source>
</evidence>
<evidence type="ECO:0000313" key="7">
    <source>
        <dbReference type="Proteomes" id="UP000005837"/>
    </source>
</evidence>
<dbReference type="PANTHER" id="PTHR30363">
    <property type="entry name" value="HTH-TYPE TRANSCRIPTIONAL REGULATOR SRLR-RELATED"/>
    <property type="match status" value="1"/>
</dbReference>
<dbReference type="Gene3D" id="3.30.750.70">
    <property type="entry name" value="4-hydroxybutyrate coenzyme like domains"/>
    <property type="match status" value="1"/>
</dbReference>
<dbReference type="PROSITE" id="PS00894">
    <property type="entry name" value="HTH_DEOR_1"/>
    <property type="match status" value="1"/>
</dbReference>
<feature type="domain" description="HTH deoR-type" evidence="5">
    <location>
        <begin position="36"/>
        <end position="91"/>
    </location>
</feature>
<dbReference type="Pfam" id="PF08220">
    <property type="entry name" value="HTH_DeoR"/>
    <property type="match status" value="1"/>
</dbReference>
<dbReference type="InterPro" id="IPR037171">
    <property type="entry name" value="NagB/RpiA_transferase-like"/>
</dbReference>
<evidence type="ECO:0000256" key="4">
    <source>
        <dbReference type="ARBA" id="ARBA00023163"/>
    </source>
</evidence>
<dbReference type="SMART" id="SM00420">
    <property type="entry name" value="HTH_DEOR"/>
    <property type="match status" value="1"/>
</dbReference>
<dbReference type="EMBL" id="ACEA01000017">
    <property type="protein sequence ID" value="EEG24377.1"/>
    <property type="molecule type" value="Genomic_DNA"/>
</dbReference>
<reference evidence="6 7" key="1">
    <citation type="submission" date="2009-01" db="EMBL/GenBank/DDBJ databases">
        <authorList>
            <person name="Fulton L."/>
            <person name="Clifton S."/>
            <person name="Chinwalla A.T."/>
            <person name="Mitreva M."/>
            <person name="Sodergren E."/>
            <person name="Weinstock G."/>
            <person name="Clifton S."/>
            <person name="Dooling D.J."/>
            <person name="Fulton B."/>
            <person name="Minx P."/>
            <person name="Pepin K.H."/>
            <person name="Johnson M."/>
            <person name="Bhonagiri V."/>
            <person name="Nash W.E."/>
            <person name="Mardis E.R."/>
            <person name="Wilson R.K."/>
        </authorList>
    </citation>
    <scope>NUCLEOTIDE SEQUENCE [LARGE SCALE GENOMIC DNA]</scope>
    <source>
        <strain evidence="6 7">ATCC 23834</strain>
    </source>
</reference>
<dbReference type="GO" id="GO:0003677">
    <property type="term" value="F:DNA binding"/>
    <property type="evidence" value="ECO:0007669"/>
    <property type="project" value="UniProtKB-KW"/>
</dbReference>
<dbReference type="InterPro" id="IPR001034">
    <property type="entry name" value="DeoR_HTH"/>
</dbReference>
<dbReference type="GO" id="GO:0003700">
    <property type="term" value="F:DNA-binding transcription factor activity"/>
    <property type="evidence" value="ECO:0007669"/>
    <property type="project" value="InterPro"/>
</dbReference>
<gene>
    <name evidence="6" type="ORF">EIKCOROL_01011</name>
</gene>
<dbReference type="SUPFAM" id="SSF46785">
    <property type="entry name" value="Winged helix' DNA-binding domain"/>
    <property type="match status" value="1"/>
</dbReference>
<comment type="caution">
    <text evidence="6">The sequence shown here is derived from an EMBL/GenBank/DDBJ whole genome shotgun (WGS) entry which is preliminary data.</text>
</comment>
<dbReference type="InterPro" id="IPR036388">
    <property type="entry name" value="WH-like_DNA-bd_sf"/>
</dbReference>
<dbReference type="HOGENOM" id="CLU_060699_0_0_4"/>
<dbReference type="Proteomes" id="UP000005837">
    <property type="component" value="Unassembled WGS sequence"/>
</dbReference>
<proteinExistence type="predicted"/>
<accession>C0DUH9</accession>
<dbReference type="SMART" id="SM01134">
    <property type="entry name" value="DeoRC"/>
    <property type="match status" value="1"/>
</dbReference>
<sequence>MFSGSLAIEPKGYLKTLAKPFQFLINKEDRATMPHRTPRRQKIARLVHDHGFMSVEELARSLNVTPQTIRRDINVLCEHNILRRYHGGAAPGSSVQNEDYDTRKNKLQSEKAHIADLIAEHIPDNVSLFMSIGTTIEAVALALVKNHKNLCIITNNIHVASIVSGRPDYTVIITSGVVRPVDGGITGVATIDFINQFKVDYAILGASGIEADGSLLDFDYKEVSVMQAMMANARHCYLAVDHSKFGRNALVRIGDVTEFHALFTDKPPSAGLCKKLDDAGVRWHLAAKEEKE</sequence>
<name>C0DUH9_EIKCO</name>
<dbReference type="InterPro" id="IPR011991">
    <property type="entry name" value="ArsR-like_HTH"/>
</dbReference>
<dbReference type="SUPFAM" id="SSF100950">
    <property type="entry name" value="NagB/RpiA/CoA transferase-like"/>
    <property type="match status" value="1"/>
</dbReference>
<evidence type="ECO:0000259" key="5">
    <source>
        <dbReference type="PROSITE" id="PS51000"/>
    </source>
</evidence>
<dbReference type="AlphaFoldDB" id="C0DUH9"/>
<dbReference type="Gene3D" id="1.10.10.10">
    <property type="entry name" value="Winged helix-like DNA-binding domain superfamily/Winged helix DNA-binding domain"/>
    <property type="match status" value="1"/>
</dbReference>
<dbReference type="CDD" id="cd00090">
    <property type="entry name" value="HTH_ARSR"/>
    <property type="match status" value="1"/>
</dbReference>